<evidence type="ECO:0000256" key="1">
    <source>
        <dbReference type="ARBA" id="ARBA00004141"/>
    </source>
</evidence>
<dbReference type="InterPro" id="IPR001902">
    <property type="entry name" value="SLC26A/SulP_fam"/>
</dbReference>
<accession>A0A1I7EF45</accession>
<feature type="transmembrane region" description="Helical" evidence="5">
    <location>
        <begin position="408"/>
        <end position="428"/>
    </location>
</feature>
<dbReference type="InterPro" id="IPR011547">
    <property type="entry name" value="SLC26A/SulP_dom"/>
</dbReference>
<evidence type="ECO:0000256" key="2">
    <source>
        <dbReference type="ARBA" id="ARBA00022692"/>
    </source>
</evidence>
<dbReference type="AlphaFoldDB" id="A0A1I7EF45"/>
<feature type="transmembrane region" description="Helical" evidence="5">
    <location>
        <begin position="381"/>
        <end position="402"/>
    </location>
</feature>
<dbReference type="Pfam" id="PF00916">
    <property type="entry name" value="Sulfate_transp"/>
    <property type="match status" value="1"/>
</dbReference>
<feature type="transmembrane region" description="Helical" evidence="5">
    <location>
        <begin position="40"/>
        <end position="58"/>
    </location>
</feature>
<keyword evidence="3 5" id="KW-1133">Transmembrane helix</keyword>
<dbReference type="Proteomes" id="UP000198844">
    <property type="component" value="Unassembled WGS sequence"/>
</dbReference>
<comment type="subcellular location">
    <subcellularLocation>
        <location evidence="1">Membrane</location>
        <topology evidence="1">Multi-pass membrane protein</topology>
    </subcellularLocation>
</comment>
<dbReference type="OrthoDB" id="9769739at2"/>
<dbReference type="EMBL" id="FPBH01000018">
    <property type="protein sequence ID" value="SFU22549.1"/>
    <property type="molecule type" value="Genomic_DNA"/>
</dbReference>
<dbReference type="PANTHER" id="PTHR11814">
    <property type="entry name" value="SULFATE TRANSPORTER"/>
    <property type="match status" value="1"/>
</dbReference>
<feature type="transmembrane region" description="Helical" evidence="5">
    <location>
        <begin position="163"/>
        <end position="182"/>
    </location>
</feature>
<name>A0A1I7EF45_9BURK</name>
<evidence type="ECO:0000313" key="7">
    <source>
        <dbReference type="EMBL" id="SFU22549.1"/>
    </source>
</evidence>
<evidence type="ECO:0000256" key="3">
    <source>
        <dbReference type="ARBA" id="ARBA00022989"/>
    </source>
</evidence>
<feature type="transmembrane region" description="Helical" evidence="5">
    <location>
        <begin position="339"/>
        <end position="369"/>
    </location>
</feature>
<dbReference type="GO" id="GO:0055085">
    <property type="term" value="P:transmembrane transport"/>
    <property type="evidence" value="ECO:0007669"/>
    <property type="project" value="InterPro"/>
</dbReference>
<dbReference type="RefSeq" id="WP_093639606.1">
    <property type="nucleotide sequence ID" value="NZ_CAJNAX010000008.1"/>
</dbReference>
<keyword evidence="2 5" id="KW-0812">Transmembrane</keyword>
<feature type="transmembrane region" description="Helical" evidence="5">
    <location>
        <begin position="194"/>
        <end position="219"/>
    </location>
</feature>
<dbReference type="GO" id="GO:0016020">
    <property type="term" value="C:membrane"/>
    <property type="evidence" value="ECO:0007669"/>
    <property type="project" value="UniProtKB-SubCell"/>
</dbReference>
<organism evidence="7 8">
    <name type="scientific">Paraburkholderia aspalathi</name>
    <dbReference type="NCBI Taxonomy" id="1324617"/>
    <lineage>
        <taxon>Bacteria</taxon>
        <taxon>Pseudomonadati</taxon>
        <taxon>Pseudomonadota</taxon>
        <taxon>Betaproteobacteria</taxon>
        <taxon>Burkholderiales</taxon>
        <taxon>Burkholderiaceae</taxon>
        <taxon>Paraburkholderia</taxon>
    </lineage>
</organism>
<evidence type="ECO:0000313" key="8">
    <source>
        <dbReference type="Proteomes" id="UP000198844"/>
    </source>
</evidence>
<evidence type="ECO:0000259" key="6">
    <source>
        <dbReference type="Pfam" id="PF00916"/>
    </source>
</evidence>
<feature type="transmembrane region" description="Helical" evidence="5">
    <location>
        <begin position="262"/>
        <end position="284"/>
    </location>
</feature>
<feature type="transmembrane region" description="Helical" evidence="5">
    <location>
        <begin position="70"/>
        <end position="97"/>
    </location>
</feature>
<feature type="domain" description="SLC26A/SulP transporter" evidence="6">
    <location>
        <begin position="10"/>
        <end position="386"/>
    </location>
</feature>
<proteinExistence type="predicted"/>
<evidence type="ECO:0000256" key="4">
    <source>
        <dbReference type="ARBA" id="ARBA00023136"/>
    </source>
</evidence>
<protein>
    <submittedName>
        <fullName evidence="7">Sulfate permease, MFS superfamily</fullName>
    </submittedName>
</protein>
<reference evidence="7 8" key="1">
    <citation type="submission" date="2016-10" db="EMBL/GenBank/DDBJ databases">
        <authorList>
            <person name="de Groot N.N."/>
        </authorList>
    </citation>
    <scope>NUCLEOTIDE SEQUENCE [LARGE SCALE GENOMIC DNA]</scope>
    <source>
        <strain evidence="7 8">LMG 27731</strain>
    </source>
</reference>
<feature type="transmembrane region" description="Helical" evidence="5">
    <location>
        <begin position="109"/>
        <end position="131"/>
    </location>
</feature>
<keyword evidence="4 5" id="KW-0472">Membrane</keyword>
<feature type="transmembrane region" description="Helical" evidence="5">
    <location>
        <begin position="305"/>
        <end position="327"/>
    </location>
</feature>
<gene>
    <name evidence="7" type="ORF">SAMN05192563_1018138</name>
</gene>
<evidence type="ECO:0000256" key="5">
    <source>
        <dbReference type="SAM" id="Phobius"/>
    </source>
</evidence>
<sequence length="526" mass="54623">MNLRAFFSTFQRDLLAGTVVFLVALPLCLGIANASGVEPFAGLVSGIVGGLVVAVLSGSRLSVSGPAAGLVVIVVDGIAQLGSFSAFLLAVLLSGAIQFGFGMLKAGRFAAYVPSPVIKGMLAAIGVLLIVKQFPLALGLSGANASAGSQAAAHMAGSVSTPFGSISLAACVITLLSLAILVGWETRALRRFALVRLVPAPLAVVLLGIGATLLLGLLAPSLAPPAEHRVALPSLESFAALQVALQWADFGPHFAQLVNPDVWRVAITLAIVASLETLLSLEAVEQIDPARRAAPPDRELKAQGVGNLIAGAIGGLPITSVIVRSSANVHAGAQSRLSAIIHGVLLLLSVFALTSVINLIPLACLAAILIFTGVKLAKPSLFVAIAKQGFAPFAPFIVTLVGVLATDLLIGIVLGILCSVLLALYANLRSPIVLAQHGDHYLLSFRKDVSFLGKVPLKHYLQQIPDGATLIVDATRADFVDHDVRELLDTFVADAPRREIAVEVRHQVQAQARAARGWSMRRAAAE</sequence>